<name>A0A3S5BD00_9PLAT</name>
<organism evidence="2 3">
    <name type="scientific">Protopolystoma xenopodis</name>
    <dbReference type="NCBI Taxonomy" id="117903"/>
    <lineage>
        <taxon>Eukaryota</taxon>
        <taxon>Metazoa</taxon>
        <taxon>Spiralia</taxon>
        <taxon>Lophotrochozoa</taxon>
        <taxon>Platyhelminthes</taxon>
        <taxon>Monogenea</taxon>
        <taxon>Polyopisthocotylea</taxon>
        <taxon>Polystomatidea</taxon>
        <taxon>Polystomatidae</taxon>
        <taxon>Protopolystoma</taxon>
    </lineage>
</organism>
<dbReference type="SMART" id="SM00060">
    <property type="entry name" value="FN3"/>
    <property type="match status" value="1"/>
</dbReference>
<protein>
    <recommendedName>
        <fullName evidence="1">Fibronectin type-III domain-containing protein</fullName>
    </recommendedName>
</protein>
<feature type="domain" description="Fibronectin type-III" evidence="1">
    <location>
        <begin position="18"/>
        <end position="112"/>
    </location>
</feature>
<dbReference type="Pfam" id="PF00041">
    <property type="entry name" value="fn3"/>
    <property type="match status" value="1"/>
</dbReference>
<dbReference type="InterPro" id="IPR013783">
    <property type="entry name" value="Ig-like_fold"/>
</dbReference>
<dbReference type="SUPFAM" id="SSF49265">
    <property type="entry name" value="Fibronectin type III"/>
    <property type="match status" value="1"/>
</dbReference>
<evidence type="ECO:0000259" key="1">
    <source>
        <dbReference type="PROSITE" id="PS50853"/>
    </source>
</evidence>
<accession>A0A3S5BD00</accession>
<dbReference type="PROSITE" id="PS50853">
    <property type="entry name" value="FN3"/>
    <property type="match status" value="1"/>
</dbReference>
<comment type="caution">
    <text evidence="2">The sequence shown here is derived from an EMBL/GenBank/DDBJ whole genome shotgun (WGS) entry which is preliminary data.</text>
</comment>
<sequence>MLTILSILPLSSSDISSPVRNLRSGEMSPNTLELIWDDPILREGNVDHYVITVQDSVTPALLNTTLFISGTQNQVVVTNLLTCTSYDFTVTPVTKFEGTKALISLYVPAERK</sequence>
<dbReference type="InterPro" id="IPR036116">
    <property type="entry name" value="FN3_sf"/>
</dbReference>
<dbReference type="Gene3D" id="2.60.40.10">
    <property type="entry name" value="Immunoglobulins"/>
    <property type="match status" value="1"/>
</dbReference>
<gene>
    <name evidence="2" type="ORF">PXEA_LOCUS36765</name>
</gene>
<dbReference type="Proteomes" id="UP000784294">
    <property type="component" value="Unassembled WGS sequence"/>
</dbReference>
<evidence type="ECO:0000313" key="3">
    <source>
        <dbReference type="Proteomes" id="UP000784294"/>
    </source>
</evidence>
<proteinExistence type="predicted"/>
<keyword evidence="3" id="KW-1185">Reference proteome</keyword>
<dbReference type="AlphaFoldDB" id="A0A3S5BD00"/>
<reference evidence="2" key="1">
    <citation type="submission" date="2018-11" db="EMBL/GenBank/DDBJ databases">
        <authorList>
            <consortium name="Pathogen Informatics"/>
        </authorList>
    </citation>
    <scope>NUCLEOTIDE SEQUENCE</scope>
</reference>
<dbReference type="EMBL" id="CAAALY010280433">
    <property type="protein sequence ID" value="VEL43325.1"/>
    <property type="molecule type" value="Genomic_DNA"/>
</dbReference>
<dbReference type="CDD" id="cd00063">
    <property type="entry name" value="FN3"/>
    <property type="match status" value="1"/>
</dbReference>
<dbReference type="InterPro" id="IPR003961">
    <property type="entry name" value="FN3_dom"/>
</dbReference>
<evidence type="ECO:0000313" key="2">
    <source>
        <dbReference type="EMBL" id="VEL43325.1"/>
    </source>
</evidence>